<dbReference type="AlphaFoldDB" id="A0AA40CRU8"/>
<evidence type="ECO:0000313" key="3">
    <source>
        <dbReference type="Proteomes" id="UP001174936"/>
    </source>
</evidence>
<dbReference type="Proteomes" id="UP001174936">
    <property type="component" value="Unassembled WGS sequence"/>
</dbReference>
<name>A0AA40CRU8_9PEZI</name>
<dbReference type="EMBL" id="JAULSV010000003">
    <property type="protein sequence ID" value="KAK0648367.1"/>
    <property type="molecule type" value="Genomic_DNA"/>
</dbReference>
<proteinExistence type="predicted"/>
<reference evidence="2" key="1">
    <citation type="submission" date="2023-06" db="EMBL/GenBank/DDBJ databases">
        <title>Genome-scale phylogeny and comparative genomics of the fungal order Sordariales.</title>
        <authorList>
            <consortium name="Lawrence Berkeley National Laboratory"/>
            <person name="Hensen N."/>
            <person name="Bonometti L."/>
            <person name="Westerberg I."/>
            <person name="Brannstrom I.O."/>
            <person name="Guillou S."/>
            <person name="Cros-Aarteil S."/>
            <person name="Calhoun S."/>
            <person name="Haridas S."/>
            <person name="Kuo A."/>
            <person name="Mondo S."/>
            <person name="Pangilinan J."/>
            <person name="Riley R."/>
            <person name="Labutti K."/>
            <person name="Andreopoulos B."/>
            <person name="Lipzen A."/>
            <person name="Chen C."/>
            <person name="Yanf M."/>
            <person name="Daum C."/>
            <person name="Ng V."/>
            <person name="Clum A."/>
            <person name="Steindorff A."/>
            <person name="Ohm R."/>
            <person name="Martin F."/>
            <person name="Silar P."/>
            <person name="Natvig D."/>
            <person name="Lalanne C."/>
            <person name="Gautier V."/>
            <person name="Ament-Velasquez S.L."/>
            <person name="Kruys A."/>
            <person name="Hutchinson M.I."/>
            <person name="Powell A.J."/>
            <person name="Barry K."/>
            <person name="Miller A.N."/>
            <person name="Grigoriev I.V."/>
            <person name="Debuchy R."/>
            <person name="Gladieux P."/>
            <person name="Thoren M.H."/>
            <person name="Johannesson H."/>
        </authorList>
    </citation>
    <scope>NUCLEOTIDE SEQUENCE</scope>
    <source>
        <strain evidence="2">SMH2532-1</strain>
    </source>
</reference>
<dbReference type="SUPFAM" id="SSF52047">
    <property type="entry name" value="RNI-like"/>
    <property type="match status" value="1"/>
</dbReference>
<sequence>MAEPIQYSLVERSRRELLREIWHEIATRLCDHCQHEASTGLSDLAGFLHTPSPTNRRTLLNLALTCRDMLRAMGTVILHHVPFSVVGINNPGQGTLTQANLFGNKNRLMLLREAIQETAALKSAWNLTKVLQIDQHGWKDISQREKSKRRPPSRPITADQGFPGGPASRQWIEPQLHDDQMISYSLLEIFCHVTKFVCLDLAQLDYPTLLALRQVAIEMRQKRMRYHSLKLIRVRWEKEGNYPLASTLPEESIISLAQMNLFLGRAPHLEHLELFNCPAAIIDCRGRPDSPDWLPNDILPDIPKVTHLEIHNPTFLFTGRQLDSILRSCPSLDTLVYFTSNPIPNSNWHDLLEPSAKNEPTFPSTSAYFQLLTHPPIAPFFGKLLDRAFHDANYKDPNPLPRSLRRLLVVFPRDGTGTLRSLAHMTTLKELYLGANAAFYNIGVPASAFSTHNGVEIPTGHFGLVQLIPENLEHLCLFGLALNRDRIPPMLGMMDLSDEIKRGRFKRLRRVTICPVVEGPDGE</sequence>
<evidence type="ECO:0000256" key="1">
    <source>
        <dbReference type="SAM" id="MobiDB-lite"/>
    </source>
</evidence>
<organism evidence="2 3">
    <name type="scientific">Cercophora newfieldiana</name>
    <dbReference type="NCBI Taxonomy" id="92897"/>
    <lineage>
        <taxon>Eukaryota</taxon>
        <taxon>Fungi</taxon>
        <taxon>Dikarya</taxon>
        <taxon>Ascomycota</taxon>
        <taxon>Pezizomycotina</taxon>
        <taxon>Sordariomycetes</taxon>
        <taxon>Sordariomycetidae</taxon>
        <taxon>Sordariales</taxon>
        <taxon>Lasiosphaeriaceae</taxon>
        <taxon>Cercophora</taxon>
    </lineage>
</organism>
<keyword evidence="3" id="KW-1185">Reference proteome</keyword>
<gene>
    <name evidence="2" type="ORF">B0T16DRAFT_455847</name>
</gene>
<accession>A0AA40CRU8</accession>
<protein>
    <submittedName>
        <fullName evidence="2">Uncharacterized protein</fullName>
    </submittedName>
</protein>
<feature type="region of interest" description="Disordered" evidence="1">
    <location>
        <begin position="141"/>
        <end position="166"/>
    </location>
</feature>
<comment type="caution">
    <text evidence="2">The sequence shown here is derived from an EMBL/GenBank/DDBJ whole genome shotgun (WGS) entry which is preliminary data.</text>
</comment>
<evidence type="ECO:0000313" key="2">
    <source>
        <dbReference type="EMBL" id="KAK0648367.1"/>
    </source>
</evidence>